<dbReference type="Proteomes" id="UP000248553">
    <property type="component" value="Unassembled WGS sequence"/>
</dbReference>
<sequence>MRHLFLLAALLAAAPAASAQSSTPAAAPAAPSLASAHYSAADTIRAVRHLFEHRTRGAGGYADAGGTILTAGAVAMALRTDSTAEGQRIDNNSDLMVGSALMGYGLFRAARFGRPRYEQVVGAYAQGEPLPAYVRRRLKPKYFRYRAF</sequence>
<evidence type="ECO:0000313" key="2">
    <source>
        <dbReference type="EMBL" id="RAK63193.1"/>
    </source>
</evidence>
<reference evidence="3" key="1">
    <citation type="submission" date="2018-05" db="EMBL/GenBank/DDBJ databases">
        <authorList>
            <person name="Nie L."/>
        </authorList>
    </citation>
    <scope>NUCLEOTIDE SEQUENCE [LARGE SCALE GENOMIC DNA]</scope>
    <source>
        <strain evidence="3">NL</strain>
    </source>
</reference>
<evidence type="ECO:0000256" key="1">
    <source>
        <dbReference type="SAM" id="SignalP"/>
    </source>
</evidence>
<name>A0A328B7T3_9BACT</name>
<organism evidence="2 3">
    <name type="scientific">Hymenobacter edaphi</name>
    <dbReference type="NCBI Taxonomy" id="2211146"/>
    <lineage>
        <taxon>Bacteria</taxon>
        <taxon>Pseudomonadati</taxon>
        <taxon>Bacteroidota</taxon>
        <taxon>Cytophagia</taxon>
        <taxon>Cytophagales</taxon>
        <taxon>Hymenobacteraceae</taxon>
        <taxon>Hymenobacter</taxon>
    </lineage>
</organism>
<feature type="chain" id="PRO_5016289568" evidence="1">
    <location>
        <begin position="20"/>
        <end position="148"/>
    </location>
</feature>
<accession>A0A328B7T3</accession>
<dbReference type="RefSeq" id="WP_111480270.1">
    <property type="nucleotide sequence ID" value="NZ_QHKM01000010.1"/>
</dbReference>
<keyword evidence="3" id="KW-1185">Reference proteome</keyword>
<dbReference type="EMBL" id="QHKM01000010">
    <property type="protein sequence ID" value="RAK63193.1"/>
    <property type="molecule type" value="Genomic_DNA"/>
</dbReference>
<evidence type="ECO:0000313" key="3">
    <source>
        <dbReference type="Proteomes" id="UP000248553"/>
    </source>
</evidence>
<protein>
    <submittedName>
        <fullName evidence="2">Uncharacterized protein</fullName>
    </submittedName>
</protein>
<gene>
    <name evidence="2" type="ORF">DLM85_21645</name>
</gene>
<proteinExistence type="predicted"/>
<comment type="caution">
    <text evidence="2">The sequence shown here is derived from an EMBL/GenBank/DDBJ whole genome shotgun (WGS) entry which is preliminary data.</text>
</comment>
<keyword evidence="1" id="KW-0732">Signal</keyword>
<dbReference type="AlphaFoldDB" id="A0A328B7T3"/>
<feature type="signal peptide" evidence="1">
    <location>
        <begin position="1"/>
        <end position="19"/>
    </location>
</feature>
<dbReference type="OrthoDB" id="885277at2"/>